<dbReference type="GO" id="GO:0005886">
    <property type="term" value="C:plasma membrane"/>
    <property type="evidence" value="ECO:0007669"/>
    <property type="project" value="UniProtKB-SubCell"/>
</dbReference>
<dbReference type="Proteomes" id="UP000309061">
    <property type="component" value="Chromosome"/>
</dbReference>
<keyword evidence="2" id="KW-1003">Cell membrane</keyword>
<keyword evidence="5 8" id="KW-1133">Transmembrane helix</keyword>
<dbReference type="AlphaFoldDB" id="A0A6B8KM76"/>
<evidence type="ECO:0000313" key="10">
    <source>
        <dbReference type="Proteomes" id="UP000309061"/>
    </source>
</evidence>
<feature type="transmembrane region" description="Helical" evidence="8">
    <location>
        <begin position="184"/>
        <end position="209"/>
    </location>
</feature>
<evidence type="ECO:0000256" key="6">
    <source>
        <dbReference type="ARBA" id="ARBA00023136"/>
    </source>
</evidence>
<feature type="transmembrane region" description="Helical" evidence="8">
    <location>
        <begin position="279"/>
        <end position="300"/>
    </location>
</feature>
<comment type="similarity">
    <text evidence="7">Belongs to the glycosyltransferase 87 family.</text>
</comment>
<feature type="transmembrane region" description="Helical" evidence="8">
    <location>
        <begin position="216"/>
        <end position="236"/>
    </location>
</feature>
<dbReference type="InterPro" id="IPR018584">
    <property type="entry name" value="GT87"/>
</dbReference>
<dbReference type="OrthoDB" id="7679563at2"/>
<keyword evidence="10" id="KW-1185">Reference proteome</keyword>
<comment type="subcellular location">
    <subcellularLocation>
        <location evidence="1">Cell membrane</location>
        <topology evidence="1">Multi-pass membrane protein</topology>
    </subcellularLocation>
</comment>
<evidence type="ECO:0000256" key="1">
    <source>
        <dbReference type="ARBA" id="ARBA00004651"/>
    </source>
</evidence>
<organism evidence="9 10">
    <name type="scientific">Methylocystis heyeri</name>
    <dbReference type="NCBI Taxonomy" id="391905"/>
    <lineage>
        <taxon>Bacteria</taxon>
        <taxon>Pseudomonadati</taxon>
        <taxon>Pseudomonadota</taxon>
        <taxon>Alphaproteobacteria</taxon>
        <taxon>Hyphomicrobiales</taxon>
        <taxon>Methylocystaceae</taxon>
        <taxon>Methylocystis</taxon>
    </lineage>
</organism>
<feature type="transmembrane region" description="Helical" evidence="8">
    <location>
        <begin position="116"/>
        <end position="135"/>
    </location>
</feature>
<gene>
    <name evidence="9" type="ORF">H2LOC_006320</name>
</gene>
<dbReference type="Pfam" id="PF09594">
    <property type="entry name" value="GT87"/>
    <property type="match status" value="1"/>
</dbReference>
<evidence type="ECO:0000313" key="9">
    <source>
        <dbReference type="EMBL" id="QGM47968.1"/>
    </source>
</evidence>
<evidence type="ECO:0000256" key="7">
    <source>
        <dbReference type="ARBA" id="ARBA00024033"/>
    </source>
</evidence>
<sequence>MLDAARSGSWLTPERMRIYPLLLLAIAAASICAMLALSHGRMGPDHNQLGTDFSQVWVAGNEALRGHPDEPFDVARHIAEQRAEFGADSAVYGWHYPPYFLAPAALLAHLPYLPALFLWQLSTLTLYLLVMAAIARRFALNPGQIIIAALAFPATLVNLGHGQNGFLTAALLGGGFLALEKRPALAGVLFALLAYKPHLALVLPLALVLDRRWRALAAAAATLAVMTGATIAEFGLRSWSAFFESLDFTRRIAVEQGAAGFAKIQSVFAGVRLLGGDVAAAYALQAVATAATIAALFWLWRSSADFRLKSAATLTATLLTTPYCLDYDMMALAPALALLAAHGREKGFAPFEKTILAVAFMAPFVARPFAVAVSFPFGVSACILLFASIVLRARKGGADEASLAGASA</sequence>
<dbReference type="EMBL" id="CP046052">
    <property type="protein sequence ID" value="QGM47968.1"/>
    <property type="molecule type" value="Genomic_DNA"/>
</dbReference>
<proteinExistence type="inferred from homology"/>
<evidence type="ECO:0000256" key="3">
    <source>
        <dbReference type="ARBA" id="ARBA00022679"/>
    </source>
</evidence>
<dbReference type="KEGG" id="mhey:H2LOC_006320"/>
<accession>A0A6B8KM76</accession>
<evidence type="ECO:0000256" key="4">
    <source>
        <dbReference type="ARBA" id="ARBA00022692"/>
    </source>
</evidence>
<keyword evidence="6 8" id="KW-0472">Membrane</keyword>
<reference evidence="9 10" key="1">
    <citation type="submission" date="2019-11" db="EMBL/GenBank/DDBJ databases">
        <title>The genome sequence of Methylocystis heyeri.</title>
        <authorList>
            <person name="Oshkin I.Y."/>
            <person name="Miroshnikov K."/>
            <person name="Dedysh S.N."/>
        </authorList>
    </citation>
    <scope>NUCLEOTIDE SEQUENCE [LARGE SCALE GENOMIC DNA]</scope>
    <source>
        <strain evidence="9 10">H2</strain>
    </source>
</reference>
<evidence type="ECO:0000256" key="2">
    <source>
        <dbReference type="ARBA" id="ARBA00022475"/>
    </source>
</evidence>
<feature type="transmembrane region" description="Helical" evidence="8">
    <location>
        <begin position="147"/>
        <end position="172"/>
    </location>
</feature>
<feature type="transmembrane region" description="Helical" evidence="8">
    <location>
        <begin position="369"/>
        <end position="391"/>
    </location>
</feature>
<dbReference type="GO" id="GO:0016758">
    <property type="term" value="F:hexosyltransferase activity"/>
    <property type="evidence" value="ECO:0007669"/>
    <property type="project" value="InterPro"/>
</dbReference>
<name>A0A6B8KM76_9HYPH</name>
<keyword evidence="4 8" id="KW-0812">Transmembrane</keyword>
<keyword evidence="3" id="KW-0808">Transferase</keyword>
<evidence type="ECO:0000256" key="5">
    <source>
        <dbReference type="ARBA" id="ARBA00022989"/>
    </source>
</evidence>
<feature type="transmembrane region" description="Helical" evidence="8">
    <location>
        <begin position="21"/>
        <end position="40"/>
    </location>
</feature>
<evidence type="ECO:0000256" key="8">
    <source>
        <dbReference type="SAM" id="Phobius"/>
    </source>
</evidence>
<protein>
    <submittedName>
        <fullName evidence="9">DUF2029 domain-containing protein</fullName>
    </submittedName>
</protein>